<keyword evidence="1 2" id="KW-0732">Signal</keyword>
<evidence type="ECO:0000313" key="5">
    <source>
        <dbReference type="Proteomes" id="UP000298517"/>
    </source>
</evidence>
<keyword evidence="5" id="KW-1185">Reference proteome</keyword>
<sequence>MYPKQMYMRLSFFKFLSVLMLTSILFSCARRGTPTGGDKDTIPPILEKAIPANKTVNFKEKRIKIYFDEYIKLKDVKTQLIISPPQKNEPIITPVGTASKFISIKILDTLDANTTYLYNFGNSIVDNNEENKLGNFKYVFSTGTYIDSLEVTGEVTDPLVKETSKNLDVMLYEYDTAFTDSIIFKQKPRYISNTLDSTLFEISNVRKGKYLLIALKDANNNKIYDPDIDKIGFINDTLNMPTDSVYNFTIFKEIPKLKILKPKEVNSGHLIFGFKGKAEDLIINLLSETPPDFKSEIIYDTTKDTINYWYTPFEADSLNFEVSKGEYFEEFTAKLRSTKRDTLKIQNSVGNTLNLIDTLAITSNTPIIKIDTSFISIVNQDTVKVNFKPILATSKTKLYLNFDVKPDSKYTVEVLPNAITDIYNTVNDSLSVKVATKTPEDYGILNVNIDSSLKSSFIVELINSKNTVVRVAKTSELKTIRFESLEPGNYYLRVTTDKNNNGIWDTGNFLEKRQPEKIKYFDKEIEIRANWDPTENLIITE</sequence>
<feature type="chain" id="PRO_5021415695" description="SbsA Ig-like domain-containing protein" evidence="2">
    <location>
        <begin position="30"/>
        <end position="541"/>
    </location>
</feature>
<dbReference type="InterPro" id="IPR032812">
    <property type="entry name" value="SbsA_Ig"/>
</dbReference>
<evidence type="ECO:0000313" key="4">
    <source>
        <dbReference type="EMBL" id="TEW74081.1"/>
    </source>
</evidence>
<dbReference type="Pfam" id="PF13205">
    <property type="entry name" value="Big_5"/>
    <property type="match status" value="1"/>
</dbReference>
<name>A0A4Y8ASB1_9FLAO</name>
<accession>A0A4Y8ASB1</accession>
<comment type="caution">
    <text evidence="4">The sequence shown here is derived from an EMBL/GenBank/DDBJ whole genome shotgun (WGS) entry which is preliminary data.</text>
</comment>
<evidence type="ECO:0000256" key="1">
    <source>
        <dbReference type="ARBA" id="ARBA00022729"/>
    </source>
</evidence>
<dbReference type="PROSITE" id="PS51257">
    <property type="entry name" value="PROKAR_LIPOPROTEIN"/>
    <property type="match status" value="1"/>
</dbReference>
<feature type="domain" description="SbsA Ig-like" evidence="3">
    <location>
        <begin position="40"/>
        <end position="142"/>
    </location>
</feature>
<dbReference type="EMBL" id="SNQI01000003">
    <property type="protein sequence ID" value="TEW74081.1"/>
    <property type="molecule type" value="Genomic_DNA"/>
</dbReference>
<gene>
    <name evidence="4" type="ORF">E2488_11455</name>
</gene>
<evidence type="ECO:0000259" key="3">
    <source>
        <dbReference type="Pfam" id="PF13205"/>
    </source>
</evidence>
<dbReference type="Proteomes" id="UP000298517">
    <property type="component" value="Unassembled WGS sequence"/>
</dbReference>
<organism evidence="4 5">
    <name type="scientific">Gramella jeungdoensis</name>
    <dbReference type="NCBI Taxonomy" id="708091"/>
    <lineage>
        <taxon>Bacteria</taxon>
        <taxon>Pseudomonadati</taxon>
        <taxon>Bacteroidota</taxon>
        <taxon>Flavobacteriia</taxon>
        <taxon>Flavobacteriales</taxon>
        <taxon>Flavobacteriaceae</taxon>
        <taxon>Christiangramia</taxon>
    </lineage>
</organism>
<proteinExistence type="predicted"/>
<feature type="signal peptide" evidence="2">
    <location>
        <begin position="1"/>
        <end position="29"/>
    </location>
</feature>
<evidence type="ECO:0000256" key="2">
    <source>
        <dbReference type="SAM" id="SignalP"/>
    </source>
</evidence>
<dbReference type="AlphaFoldDB" id="A0A4Y8ASB1"/>
<reference evidence="4 5" key="1">
    <citation type="journal article" date="2011" name="J. Microbiol.">
        <title>Gramella jeungdoensis sp. nov., isolated from a solar saltern in Korea.</title>
        <authorList>
            <person name="Joung Y."/>
            <person name="Kim H."/>
            <person name="Jang T."/>
            <person name="Ahn T.S."/>
            <person name="Joh K."/>
        </authorList>
    </citation>
    <scope>NUCLEOTIDE SEQUENCE [LARGE SCALE GENOMIC DNA]</scope>
    <source>
        <strain evidence="4 5">KCTC 23123</strain>
    </source>
</reference>
<protein>
    <recommendedName>
        <fullName evidence="3">SbsA Ig-like domain-containing protein</fullName>
    </recommendedName>
</protein>